<accession>A0A2S6HXF5</accession>
<dbReference type="NCBIfam" id="TIGR01470">
    <property type="entry name" value="cysG_Nterm"/>
    <property type="match status" value="1"/>
</dbReference>
<dbReference type="GO" id="GO:0004325">
    <property type="term" value="F:ferrochelatase activity"/>
    <property type="evidence" value="ECO:0007669"/>
    <property type="project" value="InterPro"/>
</dbReference>
<evidence type="ECO:0000256" key="5">
    <source>
        <dbReference type="ARBA" id="ARBA00023244"/>
    </source>
</evidence>
<keyword evidence="8" id="KW-1185">Reference proteome</keyword>
<evidence type="ECO:0000256" key="2">
    <source>
        <dbReference type="ARBA" id="ARBA00012400"/>
    </source>
</evidence>
<gene>
    <name evidence="7" type="ORF">BXY41_102295</name>
</gene>
<dbReference type="Gene3D" id="3.40.50.720">
    <property type="entry name" value="NAD(P)-binding Rossmann-like Domain"/>
    <property type="match status" value="1"/>
</dbReference>
<proteinExistence type="predicted"/>
<evidence type="ECO:0000256" key="4">
    <source>
        <dbReference type="ARBA" id="ARBA00023027"/>
    </source>
</evidence>
<dbReference type="EC" id="1.3.1.76" evidence="2"/>
<dbReference type="GO" id="GO:0019354">
    <property type="term" value="P:siroheme biosynthetic process"/>
    <property type="evidence" value="ECO:0007669"/>
    <property type="project" value="UniProtKB-UniPathway"/>
</dbReference>
<dbReference type="EMBL" id="PTJA01000002">
    <property type="protein sequence ID" value="PPK82605.1"/>
    <property type="molecule type" value="Genomic_DNA"/>
</dbReference>
<dbReference type="Gene3D" id="3.30.160.110">
    <property type="entry name" value="Siroheme synthase, domain 2"/>
    <property type="match status" value="1"/>
</dbReference>
<comment type="catalytic activity">
    <reaction evidence="6">
        <text>precorrin-2 + NAD(+) = sirohydrochlorin + NADH + 2 H(+)</text>
        <dbReference type="Rhea" id="RHEA:15613"/>
        <dbReference type="ChEBI" id="CHEBI:15378"/>
        <dbReference type="ChEBI" id="CHEBI:57540"/>
        <dbReference type="ChEBI" id="CHEBI:57945"/>
        <dbReference type="ChEBI" id="CHEBI:58351"/>
        <dbReference type="ChEBI" id="CHEBI:58827"/>
        <dbReference type="EC" id="1.3.1.76"/>
    </reaction>
</comment>
<evidence type="ECO:0000256" key="6">
    <source>
        <dbReference type="ARBA" id="ARBA00047561"/>
    </source>
</evidence>
<dbReference type="InterPro" id="IPR028161">
    <property type="entry name" value="Met8-like"/>
</dbReference>
<evidence type="ECO:0000313" key="7">
    <source>
        <dbReference type="EMBL" id="PPK82605.1"/>
    </source>
</evidence>
<protein>
    <recommendedName>
        <fullName evidence="2">precorrin-2 dehydrogenase</fullName>
        <ecNumber evidence="2">1.3.1.76</ecNumber>
    </recommendedName>
</protein>
<dbReference type="GO" id="GO:0043115">
    <property type="term" value="F:precorrin-2 dehydrogenase activity"/>
    <property type="evidence" value="ECO:0007669"/>
    <property type="project" value="UniProtKB-EC"/>
</dbReference>
<sequence length="213" mass="23837">MAYFPFFVELEGKTCLIVGGGMVAYRKALVLKDFGPEITVVGFEMISEMEQLAAACDKTMTLIRRGFEDKDIEQADFVIAATSDEELNRHISVICRQQKIPVNVVDVQEECSFIFPALIKEEDIVVGISTGGSSPTIAQYLKKRFKEAIPKGFGMLAGQLGTYRELVKERVPSLPVRTEIFKIMVIEGIRQGGVFTREQAIELIERKLGEHEN</sequence>
<keyword evidence="4" id="KW-0520">NAD</keyword>
<dbReference type="AlphaFoldDB" id="A0A2S6HXF5"/>
<dbReference type="SUPFAM" id="SSF75615">
    <property type="entry name" value="Siroheme synthase middle domains-like"/>
    <property type="match status" value="1"/>
</dbReference>
<evidence type="ECO:0000256" key="1">
    <source>
        <dbReference type="ARBA" id="ARBA00005010"/>
    </source>
</evidence>
<dbReference type="InterPro" id="IPR036291">
    <property type="entry name" value="NAD(P)-bd_dom_sf"/>
</dbReference>
<dbReference type="Pfam" id="PF13241">
    <property type="entry name" value="NAD_binding_7"/>
    <property type="match status" value="1"/>
</dbReference>
<dbReference type="SUPFAM" id="SSF51735">
    <property type="entry name" value="NAD(P)-binding Rossmann-fold domains"/>
    <property type="match status" value="1"/>
</dbReference>
<reference evidence="7 8" key="1">
    <citation type="submission" date="2018-02" db="EMBL/GenBank/DDBJ databases">
        <title>Genomic Encyclopedia of Archaeal and Bacterial Type Strains, Phase II (KMG-II): from individual species to whole genera.</title>
        <authorList>
            <person name="Goeker M."/>
        </authorList>
    </citation>
    <scope>NUCLEOTIDE SEQUENCE [LARGE SCALE GENOMIC DNA]</scope>
    <source>
        <strain evidence="7 8">DSM 3808</strain>
    </source>
</reference>
<dbReference type="Proteomes" id="UP000237749">
    <property type="component" value="Unassembled WGS sequence"/>
</dbReference>
<organism evidence="7 8">
    <name type="scientific">Lacrimispora xylanisolvens</name>
    <dbReference type="NCBI Taxonomy" id="384636"/>
    <lineage>
        <taxon>Bacteria</taxon>
        <taxon>Bacillati</taxon>
        <taxon>Bacillota</taxon>
        <taxon>Clostridia</taxon>
        <taxon>Lachnospirales</taxon>
        <taxon>Lachnospiraceae</taxon>
        <taxon>Lacrimispora</taxon>
    </lineage>
</organism>
<dbReference type="UniPathway" id="UPA00262">
    <property type="reaction ID" value="UER00222"/>
</dbReference>
<dbReference type="PANTHER" id="PTHR35330:SF1">
    <property type="entry name" value="SIROHEME BIOSYNTHESIS PROTEIN MET8"/>
    <property type="match status" value="1"/>
</dbReference>
<dbReference type="OrthoDB" id="45564at2"/>
<evidence type="ECO:0000313" key="8">
    <source>
        <dbReference type="Proteomes" id="UP000237749"/>
    </source>
</evidence>
<name>A0A2S6HXF5_9FIRM</name>
<comment type="pathway">
    <text evidence="1">Porphyrin-containing compound metabolism; siroheme biosynthesis; sirohydrochlorin from precorrin-2: step 1/1.</text>
</comment>
<comment type="caution">
    <text evidence="7">The sequence shown here is derived from an EMBL/GenBank/DDBJ whole genome shotgun (WGS) entry which is preliminary data.</text>
</comment>
<evidence type="ECO:0000256" key="3">
    <source>
        <dbReference type="ARBA" id="ARBA00023002"/>
    </source>
</evidence>
<dbReference type="RefSeq" id="WP_104435236.1">
    <property type="nucleotide sequence ID" value="NZ_PTJA01000002.1"/>
</dbReference>
<keyword evidence="3" id="KW-0560">Oxidoreductase</keyword>
<dbReference type="PANTHER" id="PTHR35330">
    <property type="entry name" value="SIROHEME BIOSYNTHESIS PROTEIN MET8"/>
    <property type="match status" value="1"/>
</dbReference>
<keyword evidence="5" id="KW-0627">Porphyrin biosynthesis</keyword>
<dbReference type="InterPro" id="IPR006367">
    <property type="entry name" value="Sirohaem_synthase_N"/>
</dbReference>